<accession>A0A0W0FWJ6</accession>
<dbReference type="Gene3D" id="3.30.70.1060">
    <property type="entry name" value="Dimeric alpha+beta barrel"/>
    <property type="match status" value="1"/>
</dbReference>
<dbReference type="AlphaFoldDB" id="A0A0W0FWJ6"/>
<sequence length="117" mass="13258">MSSLARPSGKYLFYVHAPDRKEEGTFQKRLSVRPQHLELLKANVADGSVRVAGVMLTEESLHAAQEDRKMIGSTLIWEAESVEEVRKKIESDPYYQNDVWDKEKIVITPLMAATSIP</sequence>
<organism evidence="2 3">
    <name type="scientific">Moniliophthora roreri</name>
    <name type="common">Frosty pod rot fungus</name>
    <name type="synonym">Monilia roreri</name>
    <dbReference type="NCBI Taxonomy" id="221103"/>
    <lineage>
        <taxon>Eukaryota</taxon>
        <taxon>Fungi</taxon>
        <taxon>Dikarya</taxon>
        <taxon>Basidiomycota</taxon>
        <taxon>Agaricomycotina</taxon>
        <taxon>Agaricomycetes</taxon>
        <taxon>Agaricomycetidae</taxon>
        <taxon>Agaricales</taxon>
        <taxon>Marasmiineae</taxon>
        <taxon>Marasmiaceae</taxon>
        <taxon>Moniliophthora</taxon>
    </lineage>
</organism>
<dbReference type="Pfam" id="PF03795">
    <property type="entry name" value="YCII"/>
    <property type="match status" value="1"/>
</dbReference>
<dbReference type="eggNOG" id="ENOG502S8X0">
    <property type="taxonomic scope" value="Eukaryota"/>
</dbReference>
<dbReference type="InterPro" id="IPR005545">
    <property type="entry name" value="YCII"/>
</dbReference>
<dbReference type="InterPro" id="IPR011008">
    <property type="entry name" value="Dimeric_a/b-barrel"/>
</dbReference>
<reference evidence="2 3" key="1">
    <citation type="submission" date="2015-12" db="EMBL/GenBank/DDBJ databases">
        <title>Draft genome sequence of Moniliophthora roreri, the causal agent of frosty pod rot of cacao.</title>
        <authorList>
            <person name="Aime M.C."/>
            <person name="Diaz-Valderrama J.R."/>
            <person name="Kijpornyongpan T."/>
            <person name="Phillips-Mora W."/>
        </authorList>
    </citation>
    <scope>NUCLEOTIDE SEQUENCE [LARGE SCALE GENOMIC DNA]</scope>
    <source>
        <strain evidence="2 3">MCA 2952</strain>
    </source>
</reference>
<feature type="domain" description="YCII-related" evidence="1">
    <location>
        <begin position="21"/>
        <end position="105"/>
    </location>
</feature>
<dbReference type="PANTHER" id="PTHR33606">
    <property type="entry name" value="PROTEIN YCII"/>
    <property type="match status" value="1"/>
</dbReference>
<evidence type="ECO:0000259" key="1">
    <source>
        <dbReference type="Pfam" id="PF03795"/>
    </source>
</evidence>
<evidence type="ECO:0000313" key="2">
    <source>
        <dbReference type="EMBL" id="KTB40634.1"/>
    </source>
</evidence>
<dbReference type="InterPro" id="IPR051807">
    <property type="entry name" value="Sec-metab_biosynth-assoc"/>
</dbReference>
<dbReference type="Proteomes" id="UP000054988">
    <property type="component" value="Unassembled WGS sequence"/>
</dbReference>
<protein>
    <recommendedName>
        <fullName evidence="1">YCII-related domain-containing protein</fullName>
    </recommendedName>
</protein>
<proteinExistence type="predicted"/>
<evidence type="ECO:0000313" key="3">
    <source>
        <dbReference type="Proteomes" id="UP000054988"/>
    </source>
</evidence>
<comment type="caution">
    <text evidence="2">The sequence shown here is derived from an EMBL/GenBank/DDBJ whole genome shotgun (WGS) entry which is preliminary data.</text>
</comment>
<dbReference type="SUPFAM" id="SSF54909">
    <property type="entry name" value="Dimeric alpha+beta barrel"/>
    <property type="match status" value="1"/>
</dbReference>
<dbReference type="EMBL" id="LATX01001565">
    <property type="protein sequence ID" value="KTB40634.1"/>
    <property type="molecule type" value="Genomic_DNA"/>
</dbReference>
<name>A0A0W0FWJ6_MONRR</name>
<gene>
    <name evidence="2" type="ORF">WG66_6795</name>
</gene>
<dbReference type="PANTHER" id="PTHR33606:SF3">
    <property type="entry name" value="PROTEIN YCII"/>
    <property type="match status" value="1"/>
</dbReference>